<evidence type="ECO:0000313" key="2">
    <source>
        <dbReference type="Proteomes" id="UP000492820"/>
    </source>
</evidence>
<dbReference type="WBParaSite" id="EgrG_000621800">
    <property type="protein sequence ID" value="EgrG_000621800"/>
    <property type="gene ID" value="EgrG_000621800"/>
</dbReference>
<proteinExistence type="predicted"/>
<dbReference type="OrthoDB" id="6277724at2759"/>
<accession>A0A068WEC1</accession>
<evidence type="ECO:0000313" key="3">
    <source>
        <dbReference type="WBParaSite" id="EgrG_000621800"/>
    </source>
</evidence>
<dbReference type="EMBL" id="LK028578">
    <property type="protein sequence ID" value="CDS18433.1"/>
    <property type="molecule type" value="Genomic_DNA"/>
</dbReference>
<reference evidence="3" key="3">
    <citation type="submission" date="2020-10" db="UniProtKB">
        <authorList>
            <consortium name="WormBaseParasite"/>
        </authorList>
    </citation>
    <scope>IDENTIFICATION</scope>
</reference>
<protein>
    <submittedName>
        <fullName evidence="1 3">Expressed conserved protein</fullName>
    </submittedName>
</protein>
<reference evidence="1 2" key="1">
    <citation type="journal article" date="2013" name="Nature">
        <title>The genomes of four tapeworm species reveal adaptations to parasitism.</title>
        <authorList>
            <person name="Tsai I.J."/>
            <person name="Zarowiecki M."/>
            <person name="Holroyd N."/>
            <person name="Garciarrubio A."/>
            <person name="Sanchez-Flores A."/>
            <person name="Brooks K.L."/>
            <person name="Tracey A."/>
            <person name="Bobes R.J."/>
            <person name="Fragoso G."/>
            <person name="Sciutto E."/>
            <person name="Aslett M."/>
            <person name="Beasley H."/>
            <person name="Bennett H.M."/>
            <person name="Cai J."/>
            <person name="Camicia F."/>
            <person name="Clark R."/>
            <person name="Cucher M."/>
            <person name="De Silva N."/>
            <person name="Day T.A."/>
            <person name="Deplazes P."/>
            <person name="Estrada K."/>
            <person name="Fernandez C."/>
            <person name="Holland P.W."/>
            <person name="Hou J."/>
            <person name="Hu S."/>
            <person name="Huckvale T."/>
            <person name="Hung S.S."/>
            <person name="Kamenetzky L."/>
            <person name="Keane J.A."/>
            <person name="Kiss F."/>
            <person name="Koziol U."/>
            <person name="Lambert O."/>
            <person name="Liu K."/>
            <person name="Luo X."/>
            <person name="Luo Y."/>
            <person name="Macchiaroli N."/>
            <person name="Nichol S."/>
            <person name="Paps J."/>
            <person name="Parkinson J."/>
            <person name="Pouchkina-Stantcheva N."/>
            <person name="Riddiford N."/>
            <person name="Rosenzvit M."/>
            <person name="Salinas G."/>
            <person name="Wasmuth J.D."/>
            <person name="Zamanian M."/>
            <person name="Zheng Y."/>
            <person name="Cai X."/>
            <person name="Soberon X."/>
            <person name="Olson P.D."/>
            <person name="Laclette J.P."/>
            <person name="Brehm K."/>
            <person name="Berriman M."/>
            <person name="Garciarrubio A."/>
            <person name="Bobes R.J."/>
            <person name="Fragoso G."/>
            <person name="Sanchez-Flores A."/>
            <person name="Estrada K."/>
            <person name="Cevallos M.A."/>
            <person name="Morett E."/>
            <person name="Gonzalez V."/>
            <person name="Portillo T."/>
            <person name="Ochoa-Leyva A."/>
            <person name="Jose M.V."/>
            <person name="Sciutto E."/>
            <person name="Landa A."/>
            <person name="Jimenez L."/>
            <person name="Valdes V."/>
            <person name="Carrero J.C."/>
            <person name="Larralde C."/>
            <person name="Morales-Montor J."/>
            <person name="Limon-Lason J."/>
            <person name="Soberon X."/>
            <person name="Laclette J.P."/>
        </authorList>
    </citation>
    <scope>NUCLEOTIDE SEQUENCE [LARGE SCALE GENOMIC DNA]</scope>
</reference>
<dbReference type="Proteomes" id="UP000492820">
    <property type="component" value="Unassembled WGS sequence"/>
</dbReference>
<name>A0A068WEC1_ECHGR</name>
<dbReference type="AlphaFoldDB" id="A0A068WEC1"/>
<organism evidence="1">
    <name type="scientific">Echinococcus granulosus</name>
    <name type="common">Hydatid tapeworm</name>
    <dbReference type="NCBI Taxonomy" id="6210"/>
    <lineage>
        <taxon>Eukaryota</taxon>
        <taxon>Metazoa</taxon>
        <taxon>Spiralia</taxon>
        <taxon>Lophotrochozoa</taxon>
        <taxon>Platyhelminthes</taxon>
        <taxon>Cestoda</taxon>
        <taxon>Eucestoda</taxon>
        <taxon>Cyclophyllidea</taxon>
        <taxon>Taeniidae</taxon>
        <taxon>Echinococcus</taxon>
        <taxon>Echinococcus granulosus group</taxon>
    </lineage>
</organism>
<reference evidence="1" key="2">
    <citation type="submission" date="2014-06" db="EMBL/GenBank/DDBJ databases">
        <authorList>
            <person name="Aslett M."/>
        </authorList>
    </citation>
    <scope>NUCLEOTIDE SEQUENCE</scope>
</reference>
<evidence type="ECO:0000313" key="1">
    <source>
        <dbReference type="EMBL" id="CDS18433.1"/>
    </source>
</evidence>
<sequence>MSVCSESCMSQQPVCGGSGSLVRPCWTGLPPCFQVTKLGYDADQMPLALRPRCPCCGCRQNPLHEFKISEVKRDGCAFDPCSPCDSKLYESYFESFALPAAAVRMSSCSDSQSDIGPSCHSEAQLLSSTASSSQIGTRSTQSNCSHCYSRRNRCRC</sequence>
<gene>
    <name evidence="1" type="ORF">EgrG_000621800</name>
</gene>